<dbReference type="Gene3D" id="3.10.450.710">
    <property type="entry name" value="Tgt2/MlaC"/>
    <property type="match status" value="1"/>
</dbReference>
<dbReference type="PANTHER" id="PTHR36573">
    <property type="entry name" value="INTERMEMBRANE PHOSPHOLIPID TRANSPORT SYSTEM BINDING PROTEIN MLAC"/>
    <property type="match status" value="1"/>
</dbReference>
<evidence type="ECO:0000256" key="1">
    <source>
        <dbReference type="SAM" id="MobiDB-lite"/>
    </source>
</evidence>
<accession>A0A3S0REB1</accession>
<gene>
    <name evidence="3" type="ORF">EKH79_08545</name>
</gene>
<dbReference type="AlphaFoldDB" id="A0A3S0REB1"/>
<evidence type="ECO:0000313" key="4">
    <source>
        <dbReference type="Proteomes" id="UP000267077"/>
    </source>
</evidence>
<dbReference type="Pfam" id="PF05494">
    <property type="entry name" value="MlaC"/>
    <property type="match status" value="1"/>
</dbReference>
<keyword evidence="4" id="KW-1185">Reference proteome</keyword>
<dbReference type="InterPro" id="IPR008869">
    <property type="entry name" value="MlaC/ttg2D"/>
</dbReference>
<dbReference type="PIRSF" id="PIRSF004649">
    <property type="entry name" value="MlaC"/>
    <property type="match status" value="1"/>
</dbReference>
<dbReference type="OrthoDB" id="9787053at2"/>
<comment type="caution">
    <text evidence="3">The sequence shown here is derived from an EMBL/GenBank/DDBJ whole genome shotgun (WGS) entry which is preliminary data.</text>
</comment>
<evidence type="ECO:0000256" key="2">
    <source>
        <dbReference type="SAM" id="SignalP"/>
    </source>
</evidence>
<feature type="chain" id="PRO_5018580620" evidence="2">
    <location>
        <begin position="25"/>
        <end position="232"/>
    </location>
</feature>
<feature type="region of interest" description="Disordered" evidence="1">
    <location>
        <begin position="212"/>
        <end position="232"/>
    </location>
</feature>
<dbReference type="Proteomes" id="UP000267077">
    <property type="component" value="Unassembled WGS sequence"/>
</dbReference>
<dbReference type="InterPro" id="IPR042245">
    <property type="entry name" value="Tgt2/MlaC_sf"/>
</dbReference>
<feature type="signal peptide" evidence="2">
    <location>
        <begin position="1"/>
        <end position="24"/>
    </location>
</feature>
<proteinExistence type="predicted"/>
<protein>
    <submittedName>
        <fullName evidence="3">ABC transporter substrate-binding protein</fullName>
    </submittedName>
</protein>
<organism evidence="3 4">
    <name type="scientific">Dyella dinghuensis</name>
    <dbReference type="NCBI Taxonomy" id="1920169"/>
    <lineage>
        <taxon>Bacteria</taxon>
        <taxon>Pseudomonadati</taxon>
        <taxon>Pseudomonadota</taxon>
        <taxon>Gammaproteobacteria</taxon>
        <taxon>Lysobacterales</taxon>
        <taxon>Rhodanobacteraceae</taxon>
        <taxon>Dyella</taxon>
    </lineage>
</organism>
<name>A0A3S0REB1_9GAMM</name>
<dbReference type="EMBL" id="RYZR01000005">
    <property type="protein sequence ID" value="RUL64098.1"/>
    <property type="molecule type" value="Genomic_DNA"/>
</dbReference>
<dbReference type="PANTHER" id="PTHR36573:SF1">
    <property type="entry name" value="INTERMEMBRANE PHOSPHOLIPID TRANSPORT SYSTEM BINDING PROTEIN MLAC"/>
    <property type="match status" value="1"/>
</dbReference>
<dbReference type="RefSeq" id="WP_126673376.1">
    <property type="nucleotide sequence ID" value="NZ_RYZR01000005.1"/>
</dbReference>
<keyword evidence="2" id="KW-0732">Signal</keyword>
<evidence type="ECO:0000313" key="3">
    <source>
        <dbReference type="EMBL" id="RUL64098.1"/>
    </source>
</evidence>
<sequence length="232" mass="25273">MLRHLALATAIALGSAAIAAPAFAQDASSAQASSAATPQDVVSEITHSLDTQIADHKAELQNNKPKLVAMINQIFLPHFDTDWASILVLGMHAREATPEQRSRFAKAFYTSLTNRYADGLLNYTKGTVKVLPFTGDLNDKYTVVRTQVSTDDGKSISVNYVFHKAADGQWKAYDVIIEGISYITNYRNQVDAEIKKEGLDKLIADLETQGDQALKSMEQENKPNGGQSNGGQ</sequence>
<reference evidence="3 4" key="1">
    <citation type="submission" date="2018-12" db="EMBL/GenBank/DDBJ databases">
        <title>Dyella dinghuensis sp. nov. DHOA06 and Dyella choica sp. nov. 4M-K27, isolated from forest soil.</title>
        <authorList>
            <person name="Qiu L.-H."/>
            <person name="Gao Z.-H."/>
        </authorList>
    </citation>
    <scope>NUCLEOTIDE SEQUENCE [LARGE SCALE GENOMIC DNA]</scope>
    <source>
        <strain evidence="3 4">DHOA06</strain>
    </source>
</reference>